<dbReference type="SUPFAM" id="SSF48371">
    <property type="entry name" value="ARM repeat"/>
    <property type="match status" value="1"/>
</dbReference>
<reference evidence="1 2" key="1">
    <citation type="journal article" date="2016" name="Nat. Commun.">
        <title>Thousands of microbial genomes shed light on interconnected biogeochemical processes in an aquifer system.</title>
        <authorList>
            <person name="Anantharaman K."/>
            <person name="Brown C.T."/>
            <person name="Hug L.A."/>
            <person name="Sharon I."/>
            <person name="Castelle C.J."/>
            <person name="Probst A.J."/>
            <person name="Thomas B.C."/>
            <person name="Singh A."/>
            <person name="Wilkins M.J."/>
            <person name="Karaoz U."/>
            <person name="Brodie E.L."/>
            <person name="Williams K.H."/>
            <person name="Hubbard S.S."/>
            <person name="Banfield J.F."/>
        </authorList>
    </citation>
    <scope>NUCLEOTIDE SEQUENCE [LARGE SCALE GENOMIC DNA]</scope>
</reference>
<comment type="caution">
    <text evidence="1">The sequence shown here is derived from an EMBL/GenBank/DDBJ whole genome shotgun (WGS) entry which is preliminary data.</text>
</comment>
<dbReference type="EMBL" id="MFZO01000031">
    <property type="protein sequence ID" value="OGK24628.1"/>
    <property type="molecule type" value="Genomic_DNA"/>
</dbReference>
<protein>
    <recommendedName>
        <fullName evidence="3">HEAT repeat domain-containing protein</fullName>
    </recommendedName>
</protein>
<dbReference type="InterPro" id="IPR011989">
    <property type="entry name" value="ARM-like"/>
</dbReference>
<evidence type="ECO:0000313" key="2">
    <source>
        <dbReference type="Proteomes" id="UP000177913"/>
    </source>
</evidence>
<dbReference type="InterPro" id="IPR016024">
    <property type="entry name" value="ARM-type_fold"/>
</dbReference>
<evidence type="ECO:0008006" key="3">
    <source>
        <dbReference type="Google" id="ProtNLM"/>
    </source>
</evidence>
<accession>A0A1F7H0F7</accession>
<dbReference type="AlphaFoldDB" id="A0A1F7H0F7"/>
<gene>
    <name evidence="1" type="ORF">A3C25_01455</name>
</gene>
<evidence type="ECO:0000313" key="1">
    <source>
        <dbReference type="EMBL" id="OGK24628.1"/>
    </source>
</evidence>
<name>A0A1F7H0F7_9BACT</name>
<proteinExistence type="predicted"/>
<organism evidence="1 2">
    <name type="scientific">Candidatus Roizmanbacteria bacterium RIFCSPHIGHO2_02_FULL_38_11</name>
    <dbReference type="NCBI Taxonomy" id="1802039"/>
    <lineage>
        <taxon>Bacteria</taxon>
        <taxon>Candidatus Roizmaniibacteriota</taxon>
    </lineage>
</organism>
<dbReference type="Gene3D" id="1.25.10.10">
    <property type="entry name" value="Leucine-rich Repeat Variant"/>
    <property type="match status" value="1"/>
</dbReference>
<sequence length="293" mass="34709">MDELVIKLLKKEISIYQAIDRVRKLPNKYLKELRFFLQFHKKAYIRLFSAWAIGECKDKKSFDLLLKRYDMESDNNVRANIVRALLFIDPKKVPVKYIQKFLSDKYNSIQLTTLKFLSFNSHAQRKLNFLEHFYLLTDNFVRMELLRNLRFFLFDTEKICRFLYSELKKTPFIPLQVEIIKAIGLANSPNSLSYLIRYYENKKKVFSKNPLLSNGFVSAIATICQSKAYYVLRQLYSYNPDLLLRWKIMEATVAFGGPNALSILKEMIREETDPELKKTIEMQIKNTFITTII</sequence>
<dbReference type="Proteomes" id="UP000177913">
    <property type="component" value="Unassembled WGS sequence"/>
</dbReference>